<name>A0A2P2JE94_RHIMU</name>
<organism evidence="1">
    <name type="scientific">Rhizophora mucronata</name>
    <name type="common">Asiatic mangrove</name>
    <dbReference type="NCBI Taxonomy" id="61149"/>
    <lineage>
        <taxon>Eukaryota</taxon>
        <taxon>Viridiplantae</taxon>
        <taxon>Streptophyta</taxon>
        <taxon>Embryophyta</taxon>
        <taxon>Tracheophyta</taxon>
        <taxon>Spermatophyta</taxon>
        <taxon>Magnoliopsida</taxon>
        <taxon>eudicotyledons</taxon>
        <taxon>Gunneridae</taxon>
        <taxon>Pentapetalae</taxon>
        <taxon>rosids</taxon>
        <taxon>fabids</taxon>
        <taxon>Malpighiales</taxon>
        <taxon>Rhizophoraceae</taxon>
        <taxon>Rhizophora</taxon>
    </lineage>
</organism>
<protein>
    <submittedName>
        <fullName evidence="1">Uncharacterized protein MANES_13G016400</fullName>
    </submittedName>
</protein>
<proteinExistence type="predicted"/>
<sequence>MPQVNDKKVSKFSPTGWLGHQLKGSFLVGGLSEVKGSFTHENMLLLANFSLYIILTELSALCFSL</sequence>
<evidence type="ECO:0000313" key="1">
    <source>
        <dbReference type="EMBL" id="MBW91759.1"/>
    </source>
</evidence>
<dbReference type="AlphaFoldDB" id="A0A2P2JE94"/>
<dbReference type="EMBL" id="GGEC01011276">
    <property type="protein sequence ID" value="MBW91759.1"/>
    <property type="molecule type" value="Transcribed_RNA"/>
</dbReference>
<reference evidence="1" key="1">
    <citation type="submission" date="2018-02" db="EMBL/GenBank/DDBJ databases">
        <title>Rhizophora mucronata_Transcriptome.</title>
        <authorList>
            <person name="Meera S.P."/>
            <person name="Sreeshan A."/>
            <person name="Augustine A."/>
        </authorList>
    </citation>
    <scope>NUCLEOTIDE SEQUENCE</scope>
    <source>
        <tissue evidence="1">Leaf</tissue>
    </source>
</reference>
<accession>A0A2P2JE94</accession>